<sequence>MKYHLKLRTIICAILFGFFATFSFGSSDINYSPEAVVSHFYSDYLTAWNDSDVGRGLEKSQQAIDNYTTKHLQNLKNNDDSGADYFTNVQEICPEWASEITTHISSLNNRKAIIELTLGHSDSESKYKINLFKNDGRWLMDSVLFVSSATGHCNNN</sequence>
<dbReference type="Proteomes" id="UP000305202">
    <property type="component" value="Unassembled WGS sequence"/>
</dbReference>
<feature type="domain" description="DUF3828" evidence="1">
    <location>
        <begin position="33"/>
        <end position="145"/>
    </location>
</feature>
<proteinExistence type="predicted"/>
<evidence type="ECO:0000313" key="3">
    <source>
        <dbReference type="Proteomes" id="UP000305202"/>
    </source>
</evidence>
<keyword evidence="3" id="KW-1185">Reference proteome</keyword>
<evidence type="ECO:0000259" key="1">
    <source>
        <dbReference type="Pfam" id="PF12883"/>
    </source>
</evidence>
<accession>A0ABY2SDP9</accession>
<evidence type="ECO:0000313" key="2">
    <source>
        <dbReference type="EMBL" id="TKI02648.1"/>
    </source>
</evidence>
<name>A0ABY2SDP9_9HYPH</name>
<reference evidence="2 3" key="1">
    <citation type="submission" date="2019-04" db="EMBL/GenBank/DDBJ databases">
        <authorList>
            <person name="Li M."/>
            <person name="Gao C."/>
        </authorList>
    </citation>
    <scope>NUCLEOTIDE SEQUENCE [LARGE SCALE GENOMIC DNA]</scope>
    <source>
        <strain evidence="2 3">BGMRC 2031</strain>
    </source>
</reference>
<gene>
    <name evidence="2" type="ORF">FCN80_24345</name>
</gene>
<dbReference type="EMBL" id="SZPQ01000065">
    <property type="protein sequence ID" value="TKI02648.1"/>
    <property type="molecule type" value="Genomic_DNA"/>
</dbReference>
<dbReference type="RefSeq" id="WP_136992913.1">
    <property type="nucleotide sequence ID" value="NZ_SZPQ01000065.1"/>
</dbReference>
<organism evidence="2 3">
    <name type="scientific">Martelella alba</name>
    <dbReference type="NCBI Taxonomy" id="2590451"/>
    <lineage>
        <taxon>Bacteria</taxon>
        <taxon>Pseudomonadati</taxon>
        <taxon>Pseudomonadota</taxon>
        <taxon>Alphaproteobacteria</taxon>
        <taxon>Hyphomicrobiales</taxon>
        <taxon>Aurantimonadaceae</taxon>
        <taxon>Martelella</taxon>
    </lineage>
</organism>
<protein>
    <submittedName>
        <fullName evidence="2">DUF3828 domain-containing protein</fullName>
    </submittedName>
</protein>
<dbReference type="InterPro" id="IPR024289">
    <property type="entry name" value="DUF3828"/>
</dbReference>
<dbReference type="Pfam" id="PF12883">
    <property type="entry name" value="DUF3828"/>
    <property type="match status" value="1"/>
</dbReference>
<dbReference type="Gene3D" id="3.10.450.50">
    <property type="match status" value="1"/>
</dbReference>
<comment type="caution">
    <text evidence="2">The sequence shown here is derived from an EMBL/GenBank/DDBJ whole genome shotgun (WGS) entry which is preliminary data.</text>
</comment>